<dbReference type="GO" id="GO:0016702">
    <property type="term" value="F:oxidoreductase activity, acting on single donors with incorporation of molecular oxygen, incorporation of two atoms of oxygen"/>
    <property type="evidence" value="ECO:0007669"/>
    <property type="project" value="InterPro"/>
</dbReference>
<keyword evidence="3" id="KW-1185">Reference proteome</keyword>
<evidence type="ECO:0000313" key="3">
    <source>
        <dbReference type="Proteomes" id="UP000656244"/>
    </source>
</evidence>
<proteinExistence type="predicted"/>
<dbReference type="Gene3D" id="2.60.130.10">
    <property type="entry name" value="Aromatic compound dioxygenase"/>
    <property type="match status" value="1"/>
</dbReference>
<feature type="signal peptide" evidence="1">
    <location>
        <begin position="1"/>
        <end position="32"/>
    </location>
</feature>
<organism evidence="2 3">
    <name type="scientific">Hyunsoonleella aquatilis</name>
    <dbReference type="NCBI Taxonomy" id="2762758"/>
    <lineage>
        <taxon>Bacteria</taxon>
        <taxon>Pseudomonadati</taxon>
        <taxon>Bacteroidota</taxon>
        <taxon>Flavobacteriia</taxon>
        <taxon>Flavobacteriales</taxon>
        <taxon>Flavobacteriaceae</taxon>
    </lineage>
</organism>
<name>A0A923HAU6_9FLAO</name>
<keyword evidence="1" id="KW-0732">Signal</keyword>
<dbReference type="GO" id="GO:0005506">
    <property type="term" value="F:iron ion binding"/>
    <property type="evidence" value="ECO:0007669"/>
    <property type="project" value="InterPro"/>
</dbReference>
<dbReference type="AlphaFoldDB" id="A0A923HAU6"/>
<sequence length="192" mass="21874">MINKLSRRLFLRNTAMATTGMAIVSASSGLHALSNAESPFEGYNPYTECKTDLRTSFLTEKSISVEGTLYNSSGNLPISNAKIEVWHLSPGSTKYRHRGKMYTDSNGRYKFISDWPNREPGKLHRIYFKVSKKETEFFTELLFNNFGAHISSKHWESQNVLGETKLFPKMNTGLNTSKIEFNLSLNTNQLKF</sequence>
<dbReference type="SUPFAM" id="SSF49482">
    <property type="entry name" value="Aromatic compound dioxygenase"/>
    <property type="match status" value="1"/>
</dbReference>
<evidence type="ECO:0008006" key="4">
    <source>
        <dbReference type="Google" id="ProtNLM"/>
    </source>
</evidence>
<dbReference type="RefSeq" id="WP_186561101.1">
    <property type="nucleotide sequence ID" value="NZ_JACNMF010000002.1"/>
</dbReference>
<accession>A0A923HAU6</accession>
<evidence type="ECO:0000256" key="1">
    <source>
        <dbReference type="SAM" id="SignalP"/>
    </source>
</evidence>
<dbReference type="InterPro" id="IPR015889">
    <property type="entry name" value="Intradiol_dOase_core"/>
</dbReference>
<protein>
    <recommendedName>
        <fullName evidence="4">Intradiol ring-cleavage dioxygenases domain-containing protein</fullName>
    </recommendedName>
</protein>
<dbReference type="Proteomes" id="UP000656244">
    <property type="component" value="Unassembled WGS sequence"/>
</dbReference>
<comment type="caution">
    <text evidence="2">The sequence shown here is derived from an EMBL/GenBank/DDBJ whole genome shotgun (WGS) entry which is preliminary data.</text>
</comment>
<evidence type="ECO:0000313" key="2">
    <source>
        <dbReference type="EMBL" id="MBC3758352.1"/>
    </source>
</evidence>
<dbReference type="EMBL" id="JACNMF010000002">
    <property type="protein sequence ID" value="MBC3758352.1"/>
    <property type="molecule type" value="Genomic_DNA"/>
</dbReference>
<dbReference type="PROSITE" id="PS51318">
    <property type="entry name" value="TAT"/>
    <property type="match status" value="1"/>
</dbReference>
<reference evidence="2" key="1">
    <citation type="submission" date="2020-08" db="EMBL/GenBank/DDBJ databases">
        <title>Hyunsoonleella sp. strain SJ7 genome sequencing and assembly.</title>
        <authorList>
            <person name="Kim I."/>
        </authorList>
    </citation>
    <scope>NUCLEOTIDE SEQUENCE</scope>
    <source>
        <strain evidence="2">SJ7</strain>
    </source>
</reference>
<dbReference type="InterPro" id="IPR006311">
    <property type="entry name" value="TAT_signal"/>
</dbReference>
<gene>
    <name evidence="2" type="ORF">H7U19_08055</name>
</gene>
<feature type="chain" id="PRO_5038008519" description="Intradiol ring-cleavage dioxygenases domain-containing protein" evidence="1">
    <location>
        <begin position="33"/>
        <end position="192"/>
    </location>
</feature>